<reference evidence="2 3" key="1">
    <citation type="journal article" date="2001" name="Int. J. Syst. Evol. Microbiol.">
        <title>Agreia bicolorata gen. nov., sp. nov., to accommodate actinobacteria isolated from narrow reed grass infected by the nematode Heteroanguina graminophila.</title>
        <authorList>
            <person name="Evtushenko L.I."/>
            <person name="Dorofeeva L.V."/>
            <person name="Dobrovolskaya T.G."/>
            <person name="Streshinskaya G.M."/>
            <person name="Subbotin S.A."/>
            <person name="Tiedje J.M."/>
        </authorList>
    </citation>
    <scope>NUCLEOTIDE SEQUENCE [LARGE SCALE GENOMIC DNA]</scope>
    <source>
        <strain evidence="2 3">VKM Ac-1804</strain>
    </source>
</reference>
<name>A0ABR5CB91_9MICO</name>
<organism evidence="2 3">
    <name type="scientific">Agreia bicolorata</name>
    <dbReference type="NCBI Taxonomy" id="110935"/>
    <lineage>
        <taxon>Bacteria</taxon>
        <taxon>Bacillati</taxon>
        <taxon>Actinomycetota</taxon>
        <taxon>Actinomycetes</taxon>
        <taxon>Micrococcales</taxon>
        <taxon>Microbacteriaceae</taxon>
        <taxon>Agreia</taxon>
    </lineage>
</organism>
<sequence>MADDSNISAAELYIGYAAQEETYRNASEEYLTRLQAVLIEADIQAALLEARHKKPLELFKKQRRKNYANPWSDCPDLVGVRIVVPLTTDKARVVHAVRGALAFESVEVEDQSVGANPQEIAYRGLHIHLTSDQVNEDGLKIRCELQVRTVAEHSWAMTEHKYVYKKVPHLPYEVERTFRRLLVLVELYDLELSRGVDLVKSEPAFAEMSLVLHLEELFEGMTGRVGDQETTREIVALLAASLGASCETLRSKLDAFLKSKRDVVEQFFLEHGPESDRFEVDSDWFVTQPEVLLILALLEEDEYELSNALSSSDAYQYVEPIALWTDHPGFLR</sequence>
<dbReference type="SMART" id="SM00954">
    <property type="entry name" value="RelA_SpoT"/>
    <property type="match status" value="1"/>
</dbReference>
<dbReference type="RefSeq" id="WP_044443822.1">
    <property type="nucleotide sequence ID" value="NZ_JYFC01000011.1"/>
</dbReference>
<dbReference type="PANTHER" id="PTHR41773">
    <property type="entry name" value="GTP PYROPHOSPHATASE-RELATED"/>
    <property type="match status" value="1"/>
</dbReference>
<dbReference type="SUPFAM" id="SSF81301">
    <property type="entry name" value="Nucleotidyltransferase"/>
    <property type="match status" value="1"/>
</dbReference>
<evidence type="ECO:0000313" key="2">
    <source>
        <dbReference type="EMBL" id="KJC62897.1"/>
    </source>
</evidence>
<accession>A0ABR5CB91</accession>
<feature type="domain" description="RelA/SpoT" evidence="1">
    <location>
        <begin position="50"/>
        <end position="170"/>
    </location>
</feature>
<dbReference type="EMBL" id="JYFC01000011">
    <property type="protein sequence ID" value="KJC62897.1"/>
    <property type="molecule type" value="Genomic_DNA"/>
</dbReference>
<dbReference type="CDD" id="cd05399">
    <property type="entry name" value="NT_Rel-Spo_like"/>
    <property type="match status" value="1"/>
</dbReference>
<protein>
    <recommendedName>
        <fullName evidence="1">RelA/SpoT domain-containing protein</fullName>
    </recommendedName>
</protein>
<dbReference type="Pfam" id="PF04607">
    <property type="entry name" value="RelA_SpoT"/>
    <property type="match status" value="1"/>
</dbReference>
<gene>
    <name evidence="2" type="ORF">TZ00_17955</name>
</gene>
<evidence type="ECO:0000313" key="3">
    <source>
        <dbReference type="Proteomes" id="UP000032503"/>
    </source>
</evidence>
<dbReference type="InterPro" id="IPR043519">
    <property type="entry name" value="NT_sf"/>
</dbReference>
<comment type="caution">
    <text evidence="2">The sequence shown here is derived from an EMBL/GenBank/DDBJ whole genome shotgun (WGS) entry which is preliminary data.</text>
</comment>
<keyword evidence="3" id="KW-1185">Reference proteome</keyword>
<proteinExistence type="predicted"/>
<dbReference type="Proteomes" id="UP000032503">
    <property type="component" value="Unassembled WGS sequence"/>
</dbReference>
<evidence type="ECO:0000259" key="1">
    <source>
        <dbReference type="SMART" id="SM00954"/>
    </source>
</evidence>
<dbReference type="PANTHER" id="PTHR41773:SF1">
    <property type="entry name" value="RELA_SPOT DOMAIN-CONTAINING PROTEIN"/>
    <property type="match status" value="1"/>
</dbReference>
<dbReference type="Gene3D" id="3.30.460.10">
    <property type="entry name" value="Beta Polymerase, domain 2"/>
    <property type="match status" value="1"/>
</dbReference>
<dbReference type="InterPro" id="IPR007685">
    <property type="entry name" value="RelA_SpoT"/>
</dbReference>